<dbReference type="EMBL" id="CAIIXF020000624">
    <property type="protein sequence ID" value="CAH1803360.1"/>
    <property type="molecule type" value="Genomic_DNA"/>
</dbReference>
<dbReference type="OrthoDB" id="10029684at2759"/>
<dbReference type="Proteomes" id="UP000749559">
    <property type="component" value="Unassembled WGS sequence"/>
</dbReference>
<accession>A0A8S4QCL8</accession>
<organism evidence="1 2">
    <name type="scientific">Owenia fusiformis</name>
    <name type="common">Polychaete worm</name>
    <dbReference type="NCBI Taxonomy" id="6347"/>
    <lineage>
        <taxon>Eukaryota</taxon>
        <taxon>Metazoa</taxon>
        <taxon>Spiralia</taxon>
        <taxon>Lophotrochozoa</taxon>
        <taxon>Annelida</taxon>
        <taxon>Polychaeta</taxon>
        <taxon>Sedentaria</taxon>
        <taxon>Canalipalpata</taxon>
        <taxon>Sabellida</taxon>
        <taxon>Oweniida</taxon>
        <taxon>Oweniidae</taxon>
        <taxon>Owenia</taxon>
    </lineage>
</organism>
<evidence type="ECO:0000313" key="1">
    <source>
        <dbReference type="EMBL" id="CAH1803360.1"/>
    </source>
</evidence>
<reference evidence="1" key="1">
    <citation type="submission" date="2022-03" db="EMBL/GenBank/DDBJ databases">
        <authorList>
            <person name="Martin C."/>
        </authorList>
    </citation>
    <scope>NUCLEOTIDE SEQUENCE</scope>
</reference>
<evidence type="ECO:0000313" key="2">
    <source>
        <dbReference type="Proteomes" id="UP000749559"/>
    </source>
</evidence>
<protein>
    <submittedName>
        <fullName evidence="1">Uncharacterized protein</fullName>
    </submittedName>
</protein>
<name>A0A8S4QCL8_OWEFU</name>
<proteinExistence type="predicted"/>
<comment type="caution">
    <text evidence="1">The sequence shown here is derived from an EMBL/GenBank/DDBJ whole genome shotgun (WGS) entry which is preliminary data.</text>
</comment>
<sequence>MACVIFINNDPYWSKHHMLFYVSTTVLLIPVAKDALFCLSCVLFRADNNSSFTKEIGYTNWSNRGASVKKHNATDLHKGNTIGLDNFYRIGINNNNDGDVVELLVNEDDRIIRTNKEIMLAILDAVIFLGSQNMAFRGKEDLSNCMSLVKYTASKSQVLQDH</sequence>
<gene>
    <name evidence="1" type="ORF">OFUS_LOCUS26964</name>
</gene>
<dbReference type="AlphaFoldDB" id="A0A8S4QCL8"/>
<keyword evidence="2" id="KW-1185">Reference proteome</keyword>